<dbReference type="GO" id="GO:0140359">
    <property type="term" value="F:ABC-type transporter activity"/>
    <property type="evidence" value="ECO:0007669"/>
    <property type="project" value="InterPro"/>
</dbReference>
<dbReference type="PROSITE" id="PS51012">
    <property type="entry name" value="ABC_TM2"/>
    <property type="match status" value="1"/>
</dbReference>
<dbReference type="PANTHER" id="PTHR30294:SF44">
    <property type="entry name" value="MULTIDRUG ABC TRANSPORTER PERMEASE YBHR-RELATED"/>
    <property type="match status" value="1"/>
</dbReference>
<evidence type="ECO:0000256" key="1">
    <source>
        <dbReference type="ARBA" id="ARBA00004651"/>
    </source>
</evidence>
<dbReference type="GO" id="GO:0043190">
    <property type="term" value="C:ATP-binding cassette (ABC) transporter complex"/>
    <property type="evidence" value="ECO:0007669"/>
    <property type="project" value="InterPro"/>
</dbReference>
<keyword evidence="3 8" id="KW-0813">Transport</keyword>
<organism evidence="10 11">
    <name type="scientific">Paenirhodobacter hankyongi</name>
    <dbReference type="NCBI Taxonomy" id="2294033"/>
    <lineage>
        <taxon>Bacteria</taxon>
        <taxon>Pseudomonadati</taxon>
        <taxon>Pseudomonadota</taxon>
        <taxon>Alphaproteobacteria</taxon>
        <taxon>Rhodobacterales</taxon>
        <taxon>Rhodobacter group</taxon>
        <taxon>Paenirhodobacter</taxon>
    </lineage>
</organism>
<evidence type="ECO:0000256" key="3">
    <source>
        <dbReference type="ARBA" id="ARBA00022448"/>
    </source>
</evidence>
<accession>A0A421BL69</accession>
<evidence type="ECO:0000256" key="4">
    <source>
        <dbReference type="ARBA" id="ARBA00022475"/>
    </source>
</evidence>
<keyword evidence="7 8" id="KW-0472">Membrane</keyword>
<dbReference type="Pfam" id="PF12698">
    <property type="entry name" value="ABC2_membrane_3"/>
    <property type="match status" value="1"/>
</dbReference>
<evidence type="ECO:0000256" key="5">
    <source>
        <dbReference type="ARBA" id="ARBA00022692"/>
    </source>
</evidence>
<dbReference type="InterPro" id="IPR000412">
    <property type="entry name" value="ABC_2_transport"/>
</dbReference>
<name>A0A421BL69_9RHOB</name>
<comment type="similarity">
    <text evidence="2 8">Belongs to the ABC-2 integral membrane protein family.</text>
</comment>
<comment type="subcellular location">
    <subcellularLocation>
        <location evidence="8">Cell inner membrane</location>
        <topology evidence="8">Multi-pass membrane protein</topology>
    </subcellularLocation>
    <subcellularLocation>
        <location evidence="1">Cell membrane</location>
        <topology evidence="1">Multi-pass membrane protein</topology>
    </subcellularLocation>
</comment>
<evidence type="ECO:0000259" key="9">
    <source>
        <dbReference type="PROSITE" id="PS51012"/>
    </source>
</evidence>
<keyword evidence="5 8" id="KW-0812">Transmembrane</keyword>
<feature type="domain" description="ABC transmembrane type-2" evidence="9">
    <location>
        <begin position="129"/>
        <end position="363"/>
    </location>
</feature>
<dbReference type="RefSeq" id="WP_121534288.1">
    <property type="nucleotide sequence ID" value="NZ_RCHI01000014.1"/>
</dbReference>
<dbReference type="Proteomes" id="UP000279673">
    <property type="component" value="Unassembled WGS sequence"/>
</dbReference>
<keyword evidence="6 8" id="KW-1133">Transmembrane helix</keyword>
<dbReference type="InterPro" id="IPR051449">
    <property type="entry name" value="ABC-2_transporter_component"/>
</dbReference>
<evidence type="ECO:0000313" key="10">
    <source>
        <dbReference type="EMBL" id="RLL63790.1"/>
    </source>
</evidence>
<evidence type="ECO:0000313" key="11">
    <source>
        <dbReference type="Proteomes" id="UP000279673"/>
    </source>
</evidence>
<dbReference type="InterPro" id="IPR013525">
    <property type="entry name" value="ABC2_TM"/>
</dbReference>
<feature type="transmembrane region" description="Helical" evidence="8">
    <location>
        <begin position="338"/>
        <end position="360"/>
    </location>
</feature>
<protein>
    <recommendedName>
        <fullName evidence="8">Transport permease protein</fullName>
    </recommendedName>
</protein>
<comment type="caution">
    <text evidence="10">The sequence shown here is derived from an EMBL/GenBank/DDBJ whole genome shotgun (WGS) entry which is preliminary data.</text>
</comment>
<feature type="transmembrane region" description="Helical" evidence="8">
    <location>
        <begin position="281"/>
        <end position="300"/>
    </location>
</feature>
<feature type="transmembrane region" description="Helical" evidence="8">
    <location>
        <begin position="250"/>
        <end position="274"/>
    </location>
</feature>
<feature type="transmembrane region" description="Helical" evidence="8">
    <location>
        <begin position="21"/>
        <end position="40"/>
    </location>
</feature>
<feature type="transmembrane region" description="Helical" evidence="8">
    <location>
        <begin position="224"/>
        <end position="244"/>
    </location>
</feature>
<sequence length="366" mass="39432">MWRRILTLIAKELAQLLSSRRNVAMLMMPLLVQLVVFPFATTLEVRNAAVAILNEDPGAEAVELVNRIAAASAFGTLHPVHSEAELEQAIDAQKALLGLRIPPDFSRKLLEGTPVTVQALIDGRKSNAAQIAFSYIRDITSTFADERAGQVLPARIERRNLYNPNLDYKWFVLPSLVAIISTIGCLLVTALSLAREREEGTYDQLLVTPLTPGYIMVGKAVPGILVAMTQASVIAAAAVFLYGVPFTGQLWMLLLAMFAYALALSGVGLLISAISASQQQAFLGVFCFMVPSVVLSGYLAPVENMPAALQLLSAVNPLTHFIALSKGIFLKGFGLAEVVPAVSALFAIAAVTLFVAHRVFDRQARS</sequence>
<evidence type="ECO:0000256" key="8">
    <source>
        <dbReference type="RuleBase" id="RU361157"/>
    </source>
</evidence>
<dbReference type="InterPro" id="IPR047817">
    <property type="entry name" value="ABC2_TM_bact-type"/>
</dbReference>
<proteinExistence type="inferred from homology"/>
<keyword evidence="4 8" id="KW-1003">Cell membrane</keyword>
<evidence type="ECO:0000256" key="7">
    <source>
        <dbReference type="ARBA" id="ARBA00023136"/>
    </source>
</evidence>
<gene>
    <name evidence="10" type="ORF">DYS74_13865</name>
</gene>
<dbReference type="AlphaFoldDB" id="A0A421BL69"/>
<dbReference type="PANTHER" id="PTHR30294">
    <property type="entry name" value="MEMBRANE COMPONENT OF ABC TRANSPORTER YHHJ-RELATED"/>
    <property type="match status" value="1"/>
</dbReference>
<evidence type="ECO:0000256" key="2">
    <source>
        <dbReference type="ARBA" id="ARBA00007783"/>
    </source>
</evidence>
<reference evidence="10 11" key="1">
    <citation type="submission" date="2018-10" db="EMBL/GenBank/DDBJ databases">
        <title>Rhodobacter sp . BO-81.</title>
        <authorList>
            <person name="Im W.T."/>
        </authorList>
    </citation>
    <scope>NUCLEOTIDE SEQUENCE [LARGE SCALE GENOMIC DNA]</scope>
    <source>
        <strain evidence="10 11">BO-81</strain>
    </source>
</reference>
<dbReference type="PRINTS" id="PR00164">
    <property type="entry name" value="ABC2TRNSPORT"/>
</dbReference>
<dbReference type="EMBL" id="RCHI01000014">
    <property type="protein sequence ID" value="RLL63790.1"/>
    <property type="molecule type" value="Genomic_DNA"/>
</dbReference>
<feature type="transmembrane region" description="Helical" evidence="8">
    <location>
        <begin position="170"/>
        <end position="194"/>
    </location>
</feature>
<evidence type="ECO:0000256" key="6">
    <source>
        <dbReference type="ARBA" id="ARBA00022989"/>
    </source>
</evidence>
<keyword evidence="11" id="KW-1185">Reference proteome</keyword>
<dbReference type="Gene3D" id="3.40.1710.10">
    <property type="entry name" value="abc type-2 transporter like domain"/>
    <property type="match status" value="1"/>
</dbReference>